<reference evidence="1" key="1">
    <citation type="submission" date="2025-08" db="UniProtKB">
        <authorList>
            <consortium name="Ensembl"/>
        </authorList>
    </citation>
    <scope>IDENTIFICATION</scope>
</reference>
<evidence type="ECO:0000313" key="1">
    <source>
        <dbReference type="Ensembl" id="ENSOMEP00000024143.1"/>
    </source>
</evidence>
<evidence type="ECO:0000313" key="2">
    <source>
        <dbReference type="Proteomes" id="UP000261560"/>
    </source>
</evidence>
<sequence length="121" mass="13734">FFPPCYFYVIFLKQSLQNGAQCYGALGGSVFLQLMDDFTEIDTYQLLTQNMIILAGGKDRALGNEMKTRSSFFPSNGTFLIRNLSINDSGEYTLYTFDSKGEKAKPRTLQLMVQGKYFFIS</sequence>
<dbReference type="SUPFAM" id="SSF48726">
    <property type="entry name" value="Immunoglobulin"/>
    <property type="match status" value="1"/>
</dbReference>
<protein>
    <recommendedName>
        <fullName evidence="3">Immunoglobulin V-set domain-containing protein</fullName>
    </recommendedName>
</protein>
<accession>A0A3B3D266</accession>
<dbReference type="AlphaFoldDB" id="A0A3B3D266"/>
<name>A0A3B3D266_ORYME</name>
<dbReference type="Proteomes" id="UP000261560">
    <property type="component" value="Unplaced"/>
</dbReference>
<dbReference type="Ensembl" id="ENSOMET00000010415.1">
    <property type="protein sequence ID" value="ENSOMEP00000024143.1"/>
    <property type="gene ID" value="ENSOMEG00000004588.1"/>
</dbReference>
<dbReference type="OMA" id="MILICKK"/>
<dbReference type="Gene3D" id="2.60.40.10">
    <property type="entry name" value="Immunoglobulins"/>
    <property type="match status" value="1"/>
</dbReference>
<dbReference type="InterPro" id="IPR013783">
    <property type="entry name" value="Ig-like_fold"/>
</dbReference>
<proteinExistence type="predicted"/>
<dbReference type="GeneTree" id="ENSGT01030000234806"/>
<dbReference type="InterPro" id="IPR036179">
    <property type="entry name" value="Ig-like_dom_sf"/>
</dbReference>
<keyword evidence="2" id="KW-1185">Reference proteome</keyword>
<dbReference type="STRING" id="30732.ENSOMEP00000024143"/>
<reference evidence="1" key="2">
    <citation type="submission" date="2025-09" db="UniProtKB">
        <authorList>
            <consortium name="Ensembl"/>
        </authorList>
    </citation>
    <scope>IDENTIFICATION</scope>
</reference>
<dbReference type="PaxDb" id="30732-ENSOMEP00000024143"/>
<evidence type="ECO:0008006" key="3">
    <source>
        <dbReference type="Google" id="ProtNLM"/>
    </source>
</evidence>
<organism evidence="1 2">
    <name type="scientific">Oryzias melastigma</name>
    <name type="common">Marine medaka</name>
    <dbReference type="NCBI Taxonomy" id="30732"/>
    <lineage>
        <taxon>Eukaryota</taxon>
        <taxon>Metazoa</taxon>
        <taxon>Chordata</taxon>
        <taxon>Craniata</taxon>
        <taxon>Vertebrata</taxon>
        <taxon>Euteleostomi</taxon>
        <taxon>Actinopterygii</taxon>
        <taxon>Neopterygii</taxon>
        <taxon>Teleostei</taxon>
        <taxon>Neoteleostei</taxon>
        <taxon>Acanthomorphata</taxon>
        <taxon>Ovalentaria</taxon>
        <taxon>Atherinomorphae</taxon>
        <taxon>Beloniformes</taxon>
        <taxon>Adrianichthyidae</taxon>
        <taxon>Oryziinae</taxon>
        <taxon>Oryzias</taxon>
    </lineage>
</organism>